<dbReference type="RefSeq" id="WP_163052004.1">
    <property type="nucleotide sequence ID" value="NZ_AP019695.1"/>
</dbReference>
<accession>A0A6N4TIW6</accession>
<name>A0A6N4TIW6_9FIRM</name>
<evidence type="ECO:0008006" key="3">
    <source>
        <dbReference type="Google" id="ProtNLM"/>
    </source>
</evidence>
<dbReference type="EMBL" id="AP019695">
    <property type="protein sequence ID" value="BBK22723.1"/>
    <property type="molecule type" value="Genomic_DNA"/>
</dbReference>
<evidence type="ECO:0000313" key="1">
    <source>
        <dbReference type="EMBL" id="BBK22723.1"/>
    </source>
</evidence>
<organism evidence="1 2">
    <name type="scientific">Amedibacterium intestinale</name>
    <dbReference type="NCBI Taxonomy" id="2583452"/>
    <lineage>
        <taxon>Bacteria</taxon>
        <taxon>Bacillati</taxon>
        <taxon>Bacillota</taxon>
        <taxon>Erysipelotrichia</taxon>
        <taxon>Erysipelotrichales</taxon>
        <taxon>Erysipelotrichaceae</taxon>
        <taxon>Amedibacterium</taxon>
    </lineage>
</organism>
<protein>
    <recommendedName>
        <fullName evidence="3">DUF2577 domain-containing protein</fullName>
    </recommendedName>
</protein>
<reference evidence="2" key="1">
    <citation type="submission" date="2019-05" db="EMBL/GenBank/DDBJ databases">
        <title>Complete genome sequencing of Absiella argi strain JCM 30884.</title>
        <authorList>
            <person name="Sakamoto M."/>
            <person name="Murakami T."/>
            <person name="Mori H."/>
        </authorList>
    </citation>
    <scope>NUCLEOTIDE SEQUENCE [LARGE SCALE GENOMIC DNA]</scope>
    <source>
        <strain evidence="2">JCM 30884</strain>
    </source>
</reference>
<evidence type="ECO:0000313" key="2">
    <source>
        <dbReference type="Proteomes" id="UP000464754"/>
    </source>
</evidence>
<keyword evidence="2" id="KW-1185">Reference proteome</keyword>
<dbReference type="KEGG" id="aarg:Aargi30884_16260"/>
<gene>
    <name evidence="1" type="ORF">Aargi30884_16260</name>
</gene>
<proteinExistence type="predicted"/>
<dbReference type="Proteomes" id="UP000464754">
    <property type="component" value="Chromosome"/>
</dbReference>
<sequence length="117" mass="13103">MKKTDRKIAELVEALRGKNSSQTLLIGKVAGTNPFALKLYDLTVTKHIYVNQSFVKTSNAEIDGSIIWDSSQDYVPSSMLNFTKKMFRDDLLSVGDTVIVLQDGISFYILERVLKVA</sequence>
<dbReference type="AlphaFoldDB" id="A0A6N4TIW6"/>